<dbReference type="GO" id="GO:0045547">
    <property type="term" value="F:ditrans,polycis-polyprenyl diphosphate synthase [(2E,6E)-farnesyl diphosphate specific] activity"/>
    <property type="evidence" value="ECO:0007669"/>
    <property type="project" value="TreeGrafter"/>
</dbReference>
<comment type="cofactor">
    <cofactor evidence="2">
        <name>Mg(2+)</name>
        <dbReference type="ChEBI" id="CHEBI:18420"/>
    </cofactor>
    <text evidence="2">Binds 2 magnesium ions per subunit.</text>
</comment>
<feature type="binding site" evidence="2">
    <location>
        <position position="47"/>
    </location>
    <ligand>
        <name>substrate</name>
    </ligand>
</feature>
<evidence type="ECO:0000313" key="4">
    <source>
        <dbReference type="EMBL" id="KNY24909.1"/>
    </source>
</evidence>
<comment type="subunit">
    <text evidence="2">Homodimer.</text>
</comment>
<reference evidence="5" key="1">
    <citation type="submission" date="2015-07" db="EMBL/GenBank/DDBJ databases">
        <title>Near-Complete Genome Sequence of the Cellulolytic Bacterium Bacteroides (Pseudobacteroides) cellulosolvens ATCC 35603.</title>
        <authorList>
            <person name="Dassa B."/>
            <person name="Utturkar S.M."/>
            <person name="Klingeman D.M."/>
            <person name="Hurt R.A."/>
            <person name="Keller M."/>
            <person name="Xu J."/>
            <person name="Reddy Y.H.K."/>
            <person name="Borovok I."/>
            <person name="Grinberg I.R."/>
            <person name="Lamed R."/>
            <person name="Zhivin O."/>
            <person name="Bayer E.A."/>
            <person name="Brown S.D."/>
        </authorList>
    </citation>
    <scope>NUCLEOTIDE SEQUENCE [LARGE SCALE GENOMIC DNA]</scope>
    <source>
        <strain evidence="5">DSM 2933</strain>
    </source>
</reference>
<dbReference type="FunFam" id="3.40.1180.10:FF:000001">
    <property type="entry name" value="(2E,6E)-farnesyl-diphosphate-specific ditrans,polycis-undecaprenyl-diphosphate synthase"/>
    <property type="match status" value="1"/>
</dbReference>
<dbReference type="Gene3D" id="3.40.1180.10">
    <property type="entry name" value="Decaprenyl diphosphate synthase-like"/>
    <property type="match status" value="1"/>
</dbReference>
<feature type="binding site" evidence="2">
    <location>
        <begin position="79"/>
        <end position="81"/>
    </location>
    <ligand>
        <name>substrate</name>
    </ligand>
</feature>
<feature type="binding site" evidence="2">
    <location>
        <begin position="35"/>
        <end position="38"/>
    </location>
    <ligand>
        <name>substrate</name>
    </ligand>
</feature>
<dbReference type="NCBIfam" id="NF011405">
    <property type="entry name" value="PRK14830.1"/>
    <property type="match status" value="1"/>
</dbReference>
<evidence type="ECO:0000256" key="2">
    <source>
        <dbReference type="HAMAP-Rule" id="MF_01139"/>
    </source>
</evidence>
<proteinExistence type="inferred from homology"/>
<dbReference type="GO" id="GO:0000287">
    <property type="term" value="F:magnesium ion binding"/>
    <property type="evidence" value="ECO:0007669"/>
    <property type="project" value="UniProtKB-UniRule"/>
</dbReference>
<evidence type="ECO:0000313" key="5">
    <source>
        <dbReference type="Proteomes" id="UP000036923"/>
    </source>
</evidence>
<keyword evidence="5" id="KW-1185">Reference proteome</keyword>
<dbReference type="AlphaFoldDB" id="A0A0L6JGR9"/>
<keyword evidence="2" id="KW-0479">Metal-binding</keyword>
<feature type="binding site" evidence="2">
    <location>
        <position position="39"/>
    </location>
    <ligand>
        <name>substrate</name>
    </ligand>
</feature>
<dbReference type="InterPro" id="IPR036424">
    <property type="entry name" value="UPP_synth-like_sf"/>
</dbReference>
<feature type="active site" evidence="2">
    <location>
        <position position="34"/>
    </location>
</feature>
<feature type="binding site" evidence="2">
    <location>
        <position position="34"/>
    </location>
    <ligand>
        <name>Mg(2+)</name>
        <dbReference type="ChEBI" id="CHEBI:18420"/>
    </ligand>
</feature>
<sequence length="254" mass="29375">MSLFNRLLKKRGIEGESTGIDPQNVPNHIAIIMDGNGRWAKKRKLPKILGHREGSNVLKKIVKYCDKIGVKYLTVYAFSTENWKRPEKEVDELMDLLLEKLKNAEKELGGDQAQIKVIGNIKGLSTEIQKEIKRVEESTGKNSGICLNIALNYGGRDEIVNAVKDLITDVEKGIIKKAEITEEYFSKKLYTWYLPDPDLLIRTSGEKRHSNYLLWQMAYTEFWYTEVLWPDINESYIDEAIIEYQKRNRRYGGV</sequence>
<keyword evidence="3" id="KW-0175">Coiled coil</keyword>
<feature type="binding site" evidence="2">
    <location>
        <position position="83"/>
    </location>
    <ligand>
        <name>substrate</name>
    </ligand>
</feature>
<keyword evidence="1 2" id="KW-0808">Transferase</keyword>
<dbReference type="NCBIfam" id="TIGR00055">
    <property type="entry name" value="uppS"/>
    <property type="match status" value="1"/>
</dbReference>
<comment type="similarity">
    <text evidence="2">Belongs to the UPP synthase family.</text>
</comment>
<dbReference type="EMBL" id="LGTC01000001">
    <property type="protein sequence ID" value="KNY24909.1"/>
    <property type="molecule type" value="Genomic_DNA"/>
</dbReference>
<dbReference type="PANTHER" id="PTHR10291:SF0">
    <property type="entry name" value="DEHYDRODOLICHYL DIPHOSPHATE SYNTHASE 2"/>
    <property type="match status" value="1"/>
</dbReference>
<organism evidence="4 5">
    <name type="scientific">Pseudobacteroides cellulosolvens ATCC 35603 = DSM 2933</name>
    <dbReference type="NCBI Taxonomy" id="398512"/>
    <lineage>
        <taxon>Bacteria</taxon>
        <taxon>Bacillati</taxon>
        <taxon>Bacillota</taxon>
        <taxon>Clostridia</taxon>
        <taxon>Eubacteriales</taxon>
        <taxon>Oscillospiraceae</taxon>
        <taxon>Pseudobacteroides</taxon>
    </lineage>
</organism>
<feature type="active site" description="Proton acceptor" evidence="2">
    <location>
        <position position="82"/>
    </location>
</feature>
<feature type="binding site" evidence="2">
    <location>
        <position position="202"/>
    </location>
    <ligand>
        <name>substrate</name>
    </ligand>
</feature>
<dbReference type="PANTHER" id="PTHR10291">
    <property type="entry name" value="DEHYDRODOLICHYL DIPHOSPHATE SYNTHASE FAMILY MEMBER"/>
    <property type="match status" value="1"/>
</dbReference>
<comment type="caution">
    <text evidence="4">The sequence shown here is derived from an EMBL/GenBank/DDBJ whole genome shotgun (WGS) entry which is preliminary data.</text>
</comment>
<feature type="binding site" evidence="2">
    <location>
        <position position="51"/>
    </location>
    <ligand>
        <name>substrate</name>
    </ligand>
</feature>
<dbReference type="Proteomes" id="UP000036923">
    <property type="component" value="Unassembled WGS sequence"/>
</dbReference>
<dbReference type="InterPro" id="IPR001441">
    <property type="entry name" value="UPP_synth-like"/>
</dbReference>
<gene>
    <name evidence="4" type="ORF">Bccel_0166</name>
</gene>
<name>A0A0L6JGR9_9FIRM</name>
<dbReference type="Pfam" id="PF01255">
    <property type="entry name" value="Prenyltransf"/>
    <property type="match status" value="1"/>
</dbReference>
<dbReference type="GO" id="GO:0016094">
    <property type="term" value="P:polyprenol biosynthetic process"/>
    <property type="evidence" value="ECO:0007669"/>
    <property type="project" value="TreeGrafter"/>
</dbReference>
<dbReference type="PATRIC" id="fig|398512.5.peg.176"/>
<dbReference type="OrthoDB" id="4191603at2"/>
<dbReference type="RefSeq" id="WP_036939561.1">
    <property type="nucleotide sequence ID" value="NZ_JQKC01000009.1"/>
</dbReference>
<evidence type="ECO:0000256" key="3">
    <source>
        <dbReference type="SAM" id="Coils"/>
    </source>
</evidence>
<dbReference type="PROSITE" id="PS01066">
    <property type="entry name" value="UPP_SYNTHASE"/>
    <property type="match status" value="1"/>
</dbReference>
<feature type="binding site" evidence="2">
    <location>
        <position position="221"/>
    </location>
    <ligand>
        <name>Mg(2+)</name>
        <dbReference type="ChEBI" id="CHEBI:18420"/>
    </ligand>
</feature>
<accession>A0A0L6JGR9</accession>
<dbReference type="EC" id="2.5.1.-" evidence="2"/>
<dbReference type="HAMAP" id="MF_01139">
    <property type="entry name" value="ISPT"/>
    <property type="match status" value="1"/>
</dbReference>
<keyword evidence="2" id="KW-0460">Magnesium</keyword>
<feature type="binding site" evidence="2">
    <location>
        <position position="85"/>
    </location>
    <ligand>
        <name>substrate</name>
    </ligand>
</feature>
<dbReference type="InterPro" id="IPR018520">
    <property type="entry name" value="UPP_synth-like_CS"/>
</dbReference>
<feature type="coiled-coil region" evidence="3">
    <location>
        <begin position="87"/>
        <end position="114"/>
    </location>
</feature>
<feature type="binding site" evidence="2">
    <location>
        <begin position="208"/>
        <end position="210"/>
    </location>
    <ligand>
        <name>substrate</name>
    </ligand>
</feature>
<dbReference type="eggNOG" id="COG0020">
    <property type="taxonomic scope" value="Bacteria"/>
</dbReference>
<protein>
    <recommendedName>
        <fullName evidence="2">Isoprenyl transferase</fullName>
        <ecNumber evidence="2">2.5.1.-</ecNumber>
    </recommendedName>
</protein>
<dbReference type="STRING" id="398512.Bccel_0166"/>
<evidence type="ECO:0000256" key="1">
    <source>
        <dbReference type="ARBA" id="ARBA00022679"/>
    </source>
</evidence>
<comment type="function">
    <text evidence="2">Catalyzes the condensation of isopentenyl diphosphate (IPP) with allylic pyrophosphates generating different type of terpenoids.</text>
</comment>
<dbReference type="SUPFAM" id="SSF64005">
    <property type="entry name" value="Undecaprenyl diphosphate synthase"/>
    <property type="match status" value="1"/>
</dbReference>
<dbReference type="CDD" id="cd00475">
    <property type="entry name" value="Cis_IPPS"/>
    <property type="match status" value="1"/>
</dbReference>